<dbReference type="InterPro" id="IPR009057">
    <property type="entry name" value="Homeodomain-like_sf"/>
</dbReference>
<dbReference type="PANTHER" id="PTHR30514">
    <property type="entry name" value="GLUCOKINASE"/>
    <property type="match status" value="1"/>
</dbReference>
<evidence type="ECO:0000256" key="2">
    <source>
        <dbReference type="ARBA" id="ARBA00023125"/>
    </source>
</evidence>
<evidence type="ECO:0000256" key="1">
    <source>
        <dbReference type="ARBA" id="ARBA00023015"/>
    </source>
</evidence>
<keyword evidence="3" id="KW-0804">Transcription</keyword>
<dbReference type="Pfam" id="PF01380">
    <property type="entry name" value="SIS"/>
    <property type="match status" value="1"/>
</dbReference>
<dbReference type="GO" id="GO:0003700">
    <property type="term" value="F:DNA-binding transcription factor activity"/>
    <property type="evidence" value="ECO:0007669"/>
    <property type="project" value="InterPro"/>
</dbReference>
<dbReference type="SUPFAM" id="SSF53697">
    <property type="entry name" value="SIS domain"/>
    <property type="match status" value="1"/>
</dbReference>
<dbReference type="GO" id="GO:0097367">
    <property type="term" value="F:carbohydrate derivative binding"/>
    <property type="evidence" value="ECO:0007669"/>
    <property type="project" value="InterPro"/>
</dbReference>
<comment type="caution">
    <text evidence="5">The sequence shown here is derived from an EMBL/GenBank/DDBJ whole genome shotgun (WGS) entry which is preliminary data.</text>
</comment>
<organism evidence="5 6">
    <name type="scientific">Natronobacillus azotifigens</name>
    <dbReference type="NCBI Taxonomy" id="472978"/>
    <lineage>
        <taxon>Bacteria</taxon>
        <taxon>Bacillati</taxon>
        <taxon>Bacillota</taxon>
        <taxon>Bacilli</taxon>
        <taxon>Bacillales</taxon>
        <taxon>Bacillaceae</taxon>
        <taxon>Natronobacillus</taxon>
    </lineage>
</organism>
<evidence type="ECO:0000259" key="4">
    <source>
        <dbReference type="PROSITE" id="PS51071"/>
    </source>
</evidence>
<dbReference type="Pfam" id="PF01418">
    <property type="entry name" value="HTH_6"/>
    <property type="match status" value="1"/>
</dbReference>
<keyword evidence="1" id="KW-0805">Transcription regulation</keyword>
<evidence type="ECO:0000256" key="3">
    <source>
        <dbReference type="ARBA" id="ARBA00023163"/>
    </source>
</evidence>
<dbReference type="InterPro" id="IPR047640">
    <property type="entry name" value="RpiR-like"/>
</dbReference>
<protein>
    <submittedName>
        <fullName evidence="5">MurR/RpiR family transcriptional regulator</fullName>
    </submittedName>
</protein>
<dbReference type="Gene3D" id="3.40.50.10490">
    <property type="entry name" value="Glucose-6-phosphate isomerase like protein, domain 1"/>
    <property type="match status" value="1"/>
</dbReference>
<name>A0A9J6RFF4_9BACI</name>
<dbReference type="InterPro" id="IPR000281">
    <property type="entry name" value="HTH_RpiR"/>
</dbReference>
<accession>A0A9J6RFF4</accession>
<dbReference type="Proteomes" id="UP001084197">
    <property type="component" value="Unassembled WGS sequence"/>
</dbReference>
<dbReference type="GO" id="GO:0003677">
    <property type="term" value="F:DNA binding"/>
    <property type="evidence" value="ECO:0007669"/>
    <property type="project" value="UniProtKB-KW"/>
</dbReference>
<keyword evidence="6" id="KW-1185">Reference proteome</keyword>
<proteinExistence type="predicted"/>
<keyword evidence="2" id="KW-0238">DNA-binding</keyword>
<dbReference type="InterPro" id="IPR001347">
    <property type="entry name" value="SIS_dom"/>
</dbReference>
<dbReference type="CDD" id="cd05013">
    <property type="entry name" value="SIS_RpiR"/>
    <property type="match status" value="1"/>
</dbReference>
<gene>
    <name evidence="5" type="ORF">OWO01_14865</name>
</gene>
<dbReference type="GO" id="GO:1901135">
    <property type="term" value="P:carbohydrate derivative metabolic process"/>
    <property type="evidence" value="ECO:0007669"/>
    <property type="project" value="InterPro"/>
</dbReference>
<reference evidence="5" key="1">
    <citation type="submission" date="2022-11" db="EMBL/GenBank/DDBJ databases">
        <title>WGS of Natronobacillus azotifigens 24KS-1, an anaerobic diazotrophic haloalkaliphile from soda-rich habitats.</title>
        <authorList>
            <person name="Sorokin D.Y."/>
            <person name="Merkel A.Y."/>
        </authorList>
    </citation>
    <scope>NUCLEOTIDE SEQUENCE</scope>
    <source>
        <strain evidence="5">24KS-1</strain>
    </source>
</reference>
<dbReference type="InterPro" id="IPR046348">
    <property type="entry name" value="SIS_dom_sf"/>
</dbReference>
<dbReference type="EMBL" id="JAPRAT010000038">
    <property type="protein sequence ID" value="MCZ0704490.1"/>
    <property type="molecule type" value="Genomic_DNA"/>
</dbReference>
<dbReference type="SUPFAM" id="SSF46689">
    <property type="entry name" value="Homeodomain-like"/>
    <property type="match status" value="1"/>
</dbReference>
<dbReference type="InterPro" id="IPR036388">
    <property type="entry name" value="WH-like_DNA-bd_sf"/>
</dbReference>
<dbReference type="AlphaFoldDB" id="A0A9J6RFF4"/>
<evidence type="ECO:0000313" key="5">
    <source>
        <dbReference type="EMBL" id="MCZ0704490.1"/>
    </source>
</evidence>
<dbReference type="PROSITE" id="PS51071">
    <property type="entry name" value="HTH_RPIR"/>
    <property type="match status" value="1"/>
</dbReference>
<feature type="domain" description="HTH rpiR-type" evidence="4">
    <location>
        <begin position="1"/>
        <end position="74"/>
    </location>
</feature>
<dbReference type="PANTHER" id="PTHR30514:SF18">
    <property type="entry name" value="RPIR-FAMILY TRANSCRIPTIONAL REGULATOR"/>
    <property type="match status" value="1"/>
</dbReference>
<sequence length="278" mass="31959">MYNFDWNTSYMSPTQVKIANYIQKNTQKVLLSTEAEIAAATNVSIASVSRFWRSVDYLNFKDFKKQMQANLEVSPAGKWKDLLEKVDKQSSLQFYTLESAVNHLHQTMEYVSNHAFKKAVNLITEARKIYIYSPGPSRGLANLMDYRISRFNCDVSIISEGGSELFEQMMHFTKEDVVVIFGFVRLLPEAKVLLDHAEEASYRTIILTDQLISDFSKKADSVLFASRGEEHAFHSMIAPTFLIENLIISIGMKSKETNIDRLEQLSELRRRYANELPR</sequence>
<dbReference type="Gene3D" id="1.10.10.10">
    <property type="entry name" value="Winged helix-like DNA-binding domain superfamily/Winged helix DNA-binding domain"/>
    <property type="match status" value="1"/>
</dbReference>
<evidence type="ECO:0000313" key="6">
    <source>
        <dbReference type="Proteomes" id="UP001084197"/>
    </source>
</evidence>
<dbReference type="InterPro" id="IPR035472">
    <property type="entry name" value="RpiR-like_SIS"/>
</dbReference>
<dbReference type="RefSeq" id="WP_268781263.1">
    <property type="nucleotide sequence ID" value="NZ_JAPRAT010000038.1"/>
</dbReference>